<feature type="region of interest" description="Disordered" evidence="1">
    <location>
        <begin position="107"/>
        <end position="166"/>
    </location>
</feature>
<dbReference type="EMBL" id="CAKLBY020000016">
    <property type="protein sequence ID" value="CAK7899618.1"/>
    <property type="molecule type" value="Genomic_DNA"/>
</dbReference>
<protein>
    <submittedName>
        <fullName evidence="2">Uncharacterized protein</fullName>
    </submittedName>
</protein>
<dbReference type="Proteomes" id="UP001162060">
    <property type="component" value="Unassembled WGS sequence"/>
</dbReference>
<sequence length="166" mass="18609">MGSNVKFPRSSQGTEVEKVQDVRGRDMADRSAEIKILEGDRQPVEEIEIDQKDKLIKKIDYQGDQRSVIVQEDRRSAIGQEDRRLAIGQRDLRLAIGQGDRRLAIGQGDRRSVIGKGDRRSVIGQGDRRSVIGQGDRRSVIGQGDRQSIEEIAFGENGDQRGRRSV</sequence>
<feature type="compositionally biased region" description="Basic and acidic residues" evidence="1">
    <location>
        <begin position="107"/>
        <end position="139"/>
    </location>
</feature>
<reference evidence="2" key="1">
    <citation type="submission" date="2024-01" db="EMBL/GenBank/DDBJ databases">
        <authorList>
            <person name="Webb A."/>
        </authorList>
    </citation>
    <scope>NUCLEOTIDE SEQUENCE</scope>
    <source>
        <strain evidence="2">Pm1</strain>
    </source>
</reference>
<proteinExistence type="predicted"/>
<name>A0AAV1T411_9STRA</name>
<feature type="region of interest" description="Disordered" evidence="1">
    <location>
        <begin position="1"/>
        <end position="26"/>
    </location>
</feature>
<gene>
    <name evidence="2" type="ORF">PM001_LOCUS1910</name>
</gene>
<feature type="compositionally biased region" description="Basic and acidic residues" evidence="1">
    <location>
        <begin position="15"/>
        <end position="26"/>
    </location>
</feature>
<feature type="compositionally biased region" description="Polar residues" evidence="1">
    <location>
        <begin position="1"/>
        <end position="14"/>
    </location>
</feature>
<evidence type="ECO:0000256" key="1">
    <source>
        <dbReference type="SAM" id="MobiDB-lite"/>
    </source>
</evidence>
<organism evidence="2 3">
    <name type="scientific">Peronospora matthiolae</name>
    <dbReference type="NCBI Taxonomy" id="2874970"/>
    <lineage>
        <taxon>Eukaryota</taxon>
        <taxon>Sar</taxon>
        <taxon>Stramenopiles</taxon>
        <taxon>Oomycota</taxon>
        <taxon>Peronosporomycetes</taxon>
        <taxon>Peronosporales</taxon>
        <taxon>Peronosporaceae</taxon>
        <taxon>Peronospora</taxon>
    </lineage>
</organism>
<evidence type="ECO:0000313" key="2">
    <source>
        <dbReference type="EMBL" id="CAK7899618.1"/>
    </source>
</evidence>
<comment type="caution">
    <text evidence="2">The sequence shown here is derived from an EMBL/GenBank/DDBJ whole genome shotgun (WGS) entry which is preliminary data.</text>
</comment>
<dbReference type="AlphaFoldDB" id="A0AAV1T411"/>
<accession>A0AAV1T411</accession>
<evidence type="ECO:0000313" key="3">
    <source>
        <dbReference type="Proteomes" id="UP001162060"/>
    </source>
</evidence>